<dbReference type="AlphaFoldDB" id="A0A8X6NPL5"/>
<comment type="caution">
    <text evidence="1">The sequence shown here is derived from an EMBL/GenBank/DDBJ whole genome shotgun (WGS) entry which is preliminary data.</text>
</comment>
<protein>
    <submittedName>
        <fullName evidence="1">Uncharacterized protein</fullName>
    </submittedName>
</protein>
<organism evidence="1 2">
    <name type="scientific">Nephila pilipes</name>
    <name type="common">Giant wood spider</name>
    <name type="synonym">Nephila maculata</name>
    <dbReference type="NCBI Taxonomy" id="299642"/>
    <lineage>
        <taxon>Eukaryota</taxon>
        <taxon>Metazoa</taxon>
        <taxon>Ecdysozoa</taxon>
        <taxon>Arthropoda</taxon>
        <taxon>Chelicerata</taxon>
        <taxon>Arachnida</taxon>
        <taxon>Araneae</taxon>
        <taxon>Araneomorphae</taxon>
        <taxon>Entelegynae</taxon>
        <taxon>Araneoidea</taxon>
        <taxon>Nephilidae</taxon>
        <taxon>Nephila</taxon>
    </lineage>
</organism>
<evidence type="ECO:0000313" key="1">
    <source>
        <dbReference type="EMBL" id="GFT24905.1"/>
    </source>
</evidence>
<dbReference type="Proteomes" id="UP000887013">
    <property type="component" value="Unassembled WGS sequence"/>
</dbReference>
<dbReference type="EMBL" id="BMAW01011659">
    <property type="protein sequence ID" value="GFT24905.1"/>
    <property type="molecule type" value="Genomic_DNA"/>
</dbReference>
<sequence length="189" mass="21695">MADISEENPIRDPQSENQKRYQEIQIMIMEYTETIKAMAEVEAKIKSTQLLQLLYGPQDRERYQNEIARWNEEKSRLEVELNLSVPCPITGCLHHAQILQIKSNLNLNRKPNLTQNIERQLEVSSEGFKTPAKTAKQPKVISSTITKTVNKFNTLRINNQVDVAEAIPPPSDKIPPVMLRLTSNYNLLL</sequence>
<reference evidence="1" key="1">
    <citation type="submission" date="2020-08" db="EMBL/GenBank/DDBJ databases">
        <title>Multicomponent nature underlies the extraordinary mechanical properties of spider dragline silk.</title>
        <authorList>
            <person name="Kono N."/>
            <person name="Nakamura H."/>
            <person name="Mori M."/>
            <person name="Yoshida Y."/>
            <person name="Ohtoshi R."/>
            <person name="Malay A.D."/>
            <person name="Moran D.A.P."/>
            <person name="Tomita M."/>
            <person name="Numata K."/>
            <person name="Arakawa K."/>
        </authorList>
    </citation>
    <scope>NUCLEOTIDE SEQUENCE</scope>
</reference>
<name>A0A8X6NPL5_NEPPI</name>
<accession>A0A8X6NPL5</accession>
<proteinExistence type="predicted"/>
<keyword evidence="2" id="KW-1185">Reference proteome</keyword>
<gene>
    <name evidence="1" type="ORF">NPIL_473901</name>
</gene>
<evidence type="ECO:0000313" key="2">
    <source>
        <dbReference type="Proteomes" id="UP000887013"/>
    </source>
</evidence>